<feature type="compositionally biased region" description="Polar residues" evidence="1">
    <location>
        <begin position="299"/>
        <end position="312"/>
    </location>
</feature>
<feature type="region of interest" description="Disordered" evidence="1">
    <location>
        <begin position="660"/>
        <end position="799"/>
    </location>
</feature>
<feature type="compositionally biased region" description="Low complexity" evidence="1">
    <location>
        <begin position="189"/>
        <end position="203"/>
    </location>
</feature>
<feature type="region of interest" description="Disordered" evidence="1">
    <location>
        <begin position="1029"/>
        <end position="1217"/>
    </location>
</feature>
<evidence type="ECO:0000313" key="3">
    <source>
        <dbReference type="Proteomes" id="UP000094043"/>
    </source>
</evidence>
<feature type="region of interest" description="Disordered" evidence="1">
    <location>
        <begin position="438"/>
        <end position="491"/>
    </location>
</feature>
<sequence>MSARAIPRAPPQNPISLPTPQDPPAKVKEYSEGSMYDELDPVDLEAWRGRYIAYKQWRHEVPVKKYRPFNMSGSGSSQSLGRHVGVGSADWDWGQRDTGSDSGTVPTTVVDMRREERDASLNKKRELWRQAESSAPLPPKSGEHHLIKSQPPIQTHPSSHQSTVKPPAPSQTLPEPSRQLSTRQPPAPVLAQPLPQPALSQQPSNTSHRYPVSSHSRKPSVIPGTLIVPSPSPKASHAEREAYLASVTDLPIEMLVERQNEAPPHKPIALTKVTHNHLDSLLSRTRSEKSKSRRESKLGSQTSAGSSTTLPSTEEKDKGIRSLGSAGSRRKRSVTDVITGRANQQHQLFEGKLESLGGASSKLQRSVTTVQKVYPDKVKSLGSAGSRLERSATDGAEAKSFTDRRERHYQLSEHLHVPGQEPARLISVSDNTVQRAVKQPLPSSNNTDLANKSALNTQNNPSAKTVVRSRETTIIHQPSQTGVSGDSDAKASNEYTSTDILEPTKVSASIKTAVDGAFVPSAKVPTEATVIKAGKIPLPTSSIAHSSAIQDKALRVEGSASAALISAHPSQVPLPISVSHSTVPPILNSAPTHRQQMPLPRPALTPKTSYDGFNVRRRDADGSLTARFENIESPDNGVVVLGTPKIPSFEIKVDAPQEQSSLQSAVAKQSSQQSVRHSNIAPSSTSVPSNSLNPPLPTRSRTYSRPNPQIPVTLPISSTNSQSQSPPSAFRPTQPSYRTQQNLASRTQQHSLEPPNSPNQFLNVPGSSDTGQHYFTPGSQSNSFRSDEDQVSFEVPQGSRRRLRVTLRWLRDGKSNRRGSTDGSARSDRPPELPPKDLSSRSKESSKASRLGNHRNNHRDEQPRPYTSEYPTIPENRPNIESPSLEDEVDWEREAKHDDIKNLFNPYYSGATLPAYNPPAQIYKMRTPFAYSQPQGLWPYRSVPQQVPFSSPPLGERSSLPARESIDPPSEDPSPVMGNRPLPVGGYGMMPGMGFSMGMYPQPSKPARRFPWQQQRPNFFQRMFNRGESYQNSQDNDPSSDSIRKWRRTVPHGRAPTAAPLPRPTIVPNFAPRAQYDPNLARPRRAPSVWEKLRYRKQTEEHVYAPPKRDRNRPRLPDPAPPPKYSRNRNREMRPTGIGPSRGRQREQAPLMINTKVDGSKRDRNQQIAKEKEGKRRQRAVKRDERKQRTSQELRRDAFAGAELKDKPGNMKNSRVRMGRSGTMIGDWISKVSRNGNRIQAPPRSGPPVNYAPWRNRLGTRGNEDTVRLRRQPSQPRRPDQMNAMGVRQQQTMGPISLLKKGLSLGRIIKKDQTTGRQRTRK</sequence>
<feature type="compositionally biased region" description="Basic and acidic residues" evidence="1">
    <location>
        <begin position="1091"/>
        <end position="1116"/>
    </location>
</feature>
<feature type="compositionally biased region" description="Basic and acidic residues" evidence="1">
    <location>
        <begin position="285"/>
        <end position="297"/>
    </location>
</feature>
<dbReference type="RefSeq" id="XP_066065642.1">
    <property type="nucleotide sequence ID" value="XM_066209545.1"/>
</dbReference>
<dbReference type="GeneID" id="91084294"/>
<feature type="compositionally biased region" description="Low complexity" evidence="1">
    <location>
        <begin position="1029"/>
        <end position="1041"/>
    </location>
</feature>
<dbReference type="KEGG" id="cdep:91084294"/>
<reference evidence="2" key="3">
    <citation type="submission" date="2024-01" db="EMBL/GenBank/DDBJ databases">
        <authorList>
            <person name="Coelho M.A."/>
            <person name="David-Palma M."/>
            <person name="Shea T."/>
            <person name="Sun S."/>
            <person name="Cuomo C.A."/>
            <person name="Heitman J."/>
        </authorList>
    </citation>
    <scope>NUCLEOTIDE SEQUENCE</scope>
    <source>
        <strain evidence="2">CBS 7841</strain>
    </source>
</reference>
<feature type="compositionally biased region" description="Polar residues" evidence="1">
    <location>
        <begin position="731"/>
        <end position="751"/>
    </location>
</feature>
<gene>
    <name evidence="2" type="ORF">L203_100078</name>
</gene>
<reference evidence="2" key="1">
    <citation type="submission" date="2016-06" db="EMBL/GenBank/DDBJ databases">
        <authorList>
            <person name="Cuomo C."/>
            <person name="Litvintseva A."/>
            <person name="Heitman J."/>
            <person name="Chen Y."/>
            <person name="Sun S."/>
            <person name="Springer D."/>
            <person name="Dromer F."/>
            <person name="Young S."/>
            <person name="Zeng Q."/>
            <person name="Chapman S."/>
            <person name="Gujja S."/>
            <person name="Saif S."/>
            <person name="Birren B."/>
        </authorList>
    </citation>
    <scope>NUCLEOTIDE SEQUENCE</scope>
    <source>
        <strain evidence="2">CBS 7841</strain>
    </source>
</reference>
<feature type="compositionally biased region" description="Polar residues" evidence="1">
    <location>
        <begin position="474"/>
        <end position="484"/>
    </location>
</feature>
<feature type="compositionally biased region" description="Basic and acidic residues" evidence="1">
    <location>
        <begin position="825"/>
        <end position="847"/>
    </location>
</feature>
<keyword evidence="3" id="KW-1185">Reference proteome</keyword>
<feature type="region of interest" description="Disordered" evidence="1">
    <location>
        <begin position="70"/>
        <end position="240"/>
    </location>
</feature>
<protein>
    <submittedName>
        <fullName evidence="2">Uncharacterized protein</fullName>
    </submittedName>
</protein>
<feature type="compositionally biased region" description="Basic and acidic residues" evidence="1">
    <location>
        <begin position="111"/>
        <end position="129"/>
    </location>
</feature>
<name>A0AAJ8JME3_9TREE</name>
<feature type="compositionally biased region" description="Polar residues" evidence="1">
    <location>
        <begin position="758"/>
        <end position="784"/>
    </location>
</feature>
<evidence type="ECO:0000256" key="1">
    <source>
        <dbReference type="SAM" id="MobiDB-lite"/>
    </source>
</evidence>
<feature type="region of interest" description="Disordered" evidence="1">
    <location>
        <begin position="1236"/>
        <end position="1295"/>
    </location>
</feature>
<organism evidence="2 3">
    <name type="scientific">Cryptococcus depauperatus CBS 7841</name>
    <dbReference type="NCBI Taxonomy" id="1295531"/>
    <lineage>
        <taxon>Eukaryota</taxon>
        <taxon>Fungi</taxon>
        <taxon>Dikarya</taxon>
        <taxon>Basidiomycota</taxon>
        <taxon>Agaricomycotina</taxon>
        <taxon>Tremellomycetes</taxon>
        <taxon>Tremellales</taxon>
        <taxon>Cryptococcaceae</taxon>
        <taxon>Cryptococcus</taxon>
    </lineage>
</organism>
<feature type="compositionally biased region" description="Polar residues" evidence="1">
    <location>
        <begin position="71"/>
        <end position="80"/>
    </location>
</feature>
<feature type="compositionally biased region" description="Basic and acidic residues" evidence="1">
    <location>
        <begin position="1158"/>
        <end position="1174"/>
    </location>
</feature>
<feature type="compositionally biased region" description="Low complexity" evidence="1">
    <location>
        <begin position="682"/>
        <end position="693"/>
    </location>
</feature>
<accession>A0AAJ8JME3</accession>
<evidence type="ECO:0000313" key="2">
    <source>
        <dbReference type="EMBL" id="WVN84941.1"/>
    </source>
</evidence>
<reference evidence="2" key="2">
    <citation type="journal article" date="2022" name="Elife">
        <title>Obligate sexual reproduction of a homothallic fungus closely related to the Cryptococcus pathogenic species complex.</title>
        <authorList>
            <person name="Passer A.R."/>
            <person name="Clancey S.A."/>
            <person name="Shea T."/>
            <person name="David-Palma M."/>
            <person name="Averette A.F."/>
            <person name="Boekhout T."/>
            <person name="Porcel B.M."/>
            <person name="Nowrousian M."/>
            <person name="Cuomo C.A."/>
            <person name="Sun S."/>
            <person name="Heitman J."/>
            <person name="Coelho M.A."/>
        </authorList>
    </citation>
    <scope>NUCLEOTIDE SEQUENCE</scope>
    <source>
        <strain evidence="2">CBS 7841</strain>
    </source>
</reference>
<dbReference type="Proteomes" id="UP000094043">
    <property type="component" value="Chromosome 1"/>
</dbReference>
<feature type="region of interest" description="Disordered" evidence="1">
    <location>
        <begin position="1"/>
        <end position="35"/>
    </location>
</feature>
<feature type="region of interest" description="Disordered" evidence="1">
    <location>
        <begin position="382"/>
        <end position="404"/>
    </location>
</feature>
<feature type="compositionally biased region" description="Low complexity" evidence="1">
    <location>
        <begin position="717"/>
        <end position="728"/>
    </location>
</feature>
<feature type="region of interest" description="Disordered" evidence="1">
    <location>
        <begin position="812"/>
        <end position="889"/>
    </location>
</feature>
<feature type="compositionally biased region" description="Basic and acidic residues" evidence="1">
    <location>
        <begin position="387"/>
        <end position="404"/>
    </location>
</feature>
<feature type="compositionally biased region" description="Basic and acidic residues" evidence="1">
    <location>
        <begin position="1181"/>
        <end position="1209"/>
    </location>
</feature>
<feature type="region of interest" description="Disordered" evidence="1">
    <location>
        <begin position="589"/>
        <end position="615"/>
    </location>
</feature>
<dbReference type="EMBL" id="CP143784">
    <property type="protein sequence ID" value="WVN84941.1"/>
    <property type="molecule type" value="Genomic_DNA"/>
</dbReference>
<feature type="compositionally biased region" description="Polar residues" evidence="1">
    <location>
        <begin position="151"/>
        <end position="183"/>
    </location>
</feature>
<feature type="compositionally biased region" description="Polar residues" evidence="1">
    <location>
        <begin position="441"/>
        <end position="463"/>
    </location>
</feature>
<feature type="region of interest" description="Disordered" evidence="1">
    <location>
        <begin position="264"/>
        <end position="337"/>
    </location>
</feature>
<feature type="compositionally biased region" description="Low complexity" evidence="1">
    <location>
        <begin position="660"/>
        <end position="675"/>
    </location>
</feature>
<proteinExistence type="predicted"/>
<feature type="region of interest" description="Disordered" evidence="1">
    <location>
        <begin position="948"/>
        <end position="980"/>
    </location>
</feature>